<name>A0A177E2H5_ALTAL</name>
<reference evidence="7 8" key="1">
    <citation type="submission" date="2016-05" db="EMBL/GenBank/DDBJ databases">
        <title>Comparative analysis of secretome profiles of manganese(II)-oxidizing ascomycete fungi.</title>
        <authorList>
            <consortium name="DOE Joint Genome Institute"/>
            <person name="Zeiner C.A."/>
            <person name="Purvine S.O."/>
            <person name="Zink E.M."/>
            <person name="Wu S."/>
            <person name="Pasa-Tolic L."/>
            <person name="Chaput D.L."/>
            <person name="Haridas S."/>
            <person name="Grigoriev I.V."/>
            <person name="Santelli C.M."/>
            <person name="Hansel C.M."/>
        </authorList>
    </citation>
    <scope>NUCLEOTIDE SEQUENCE [LARGE SCALE GENOMIC DNA]</scope>
    <source>
        <strain evidence="7 8">SRC1lrK2f</strain>
    </source>
</reference>
<evidence type="ECO:0000256" key="5">
    <source>
        <dbReference type="SAM" id="MobiDB-lite"/>
    </source>
</evidence>
<accession>A0A177E2H5</accession>
<dbReference type="Pfam" id="PF01753">
    <property type="entry name" value="zf-MYND"/>
    <property type="match status" value="1"/>
</dbReference>
<gene>
    <name evidence="7" type="ORF">CC77DRAFT_1016549</name>
</gene>
<dbReference type="KEGG" id="aalt:CC77DRAFT_1016549"/>
<dbReference type="GeneID" id="29109821"/>
<evidence type="ECO:0000256" key="3">
    <source>
        <dbReference type="ARBA" id="ARBA00022833"/>
    </source>
</evidence>
<keyword evidence="2 4" id="KW-0863">Zinc-finger</keyword>
<dbReference type="SUPFAM" id="SSF144232">
    <property type="entry name" value="HIT/MYND zinc finger-like"/>
    <property type="match status" value="1"/>
</dbReference>
<dbReference type="InterPro" id="IPR002893">
    <property type="entry name" value="Znf_MYND"/>
</dbReference>
<protein>
    <recommendedName>
        <fullName evidence="6">MYND-type domain-containing protein</fullName>
    </recommendedName>
</protein>
<dbReference type="Gene3D" id="6.10.140.2220">
    <property type="match status" value="1"/>
</dbReference>
<keyword evidence="1" id="KW-0479">Metal-binding</keyword>
<organism evidence="7 8">
    <name type="scientific">Alternaria alternata</name>
    <name type="common">Alternaria rot fungus</name>
    <name type="synonym">Torula alternata</name>
    <dbReference type="NCBI Taxonomy" id="5599"/>
    <lineage>
        <taxon>Eukaryota</taxon>
        <taxon>Fungi</taxon>
        <taxon>Dikarya</taxon>
        <taxon>Ascomycota</taxon>
        <taxon>Pezizomycotina</taxon>
        <taxon>Dothideomycetes</taxon>
        <taxon>Pleosporomycetidae</taxon>
        <taxon>Pleosporales</taxon>
        <taxon>Pleosporineae</taxon>
        <taxon>Pleosporaceae</taxon>
        <taxon>Alternaria</taxon>
        <taxon>Alternaria sect. Alternaria</taxon>
        <taxon>Alternaria alternata complex</taxon>
    </lineage>
</organism>
<feature type="compositionally biased region" description="Polar residues" evidence="5">
    <location>
        <begin position="1"/>
        <end position="25"/>
    </location>
</feature>
<dbReference type="AlphaFoldDB" id="A0A177E2H5"/>
<dbReference type="GO" id="GO:0008270">
    <property type="term" value="F:zinc ion binding"/>
    <property type="evidence" value="ECO:0007669"/>
    <property type="project" value="UniProtKB-KW"/>
</dbReference>
<evidence type="ECO:0000313" key="8">
    <source>
        <dbReference type="Proteomes" id="UP000077248"/>
    </source>
</evidence>
<keyword evidence="8" id="KW-1185">Reference proteome</keyword>
<dbReference type="RefSeq" id="XP_018391041.1">
    <property type="nucleotide sequence ID" value="XM_018524227.1"/>
</dbReference>
<evidence type="ECO:0000313" key="7">
    <source>
        <dbReference type="EMBL" id="OAG25620.1"/>
    </source>
</evidence>
<dbReference type="EMBL" id="KV441470">
    <property type="protein sequence ID" value="OAG25620.1"/>
    <property type="molecule type" value="Genomic_DNA"/>
</dbReference>
<sequence>MADSTANPDVAPTTQPESSNSASSQPPIAEPTPTSSSSTAPPQACAQCGKSPDSLKQCIKCHRVTYCNKDCQKAHFKAHKKACPILAQEYVKLHEPKMASKSSASTAGGRERGLQKWQFDT</sequence>
<dbReference type="OMA" id="KGLQKWQ"/>
<evidence type="ECO:0000256" key="4">
    <source>
        <dbReference type="PROSITE-ProRule" id="PRU00134"/>
    </source>
</evidence>
<feature type="region of interest" description="Disordered" evidence="5">
    <location>
        <begin position="1"/>
        <end position="52"/>
    </location>
</feature>
<keyword evidence="3" id="KW-0862">Zinc</keyword>
<dbReference type="VEuPathDB" id="FungiDB:CC77DRAFT_1016549"/>
<feature type="region of interest" description="Disordered" evidence="5">
    <location>
        <begin position="97"/>
        <end position="121"/>
    </location>
</feature>
<dbReference type="Proteomes" id="UP000077248">
    <property type="component" value="Unassembled WGS sequence"/>
</dbReference>
<evidence type="ECO:0000256" key="1">
    <source>
        <dbReference type="ARBA" id="ARBA00022723"/>
    </source>
</evidence>
<dbReference type="PROSITE" id="PS50865">
    <property type="entry name" value="ZF_MYND_2"/>
    <property type="match status" value="1"/>
</dbReference>
<dbReference type="PROSITE" id="PS01360">
    <property type="entry name" value="ZF_MYND_1"/>
    <property type="match status" value="1"/>
</dbReference>
<feature type="domain" description="MYND-type" evidence="6">
    <location>
        <begin position="45"/>
        <end position="83"/>
    </location>
</feature>
<evidence type="ECO:0000256" key="2">
    <source>
        <dbReference type="ARBA" id="ARBA00022771"/>
    </source>
</evidence>
<feature type="compositionally biased region" description="Low complexity" evidence="5">
    <location>
        <begin position="31"/>
        <end position="46"/>
    </location>
</feature>
<evidence type="ECO:0000259" key="6">
    <source>
        <dbReference type="PROSITE" id="PS50865"/>
    </source>
</evidence>
<proteinExistence type="predicted"/>